<dbReference type="Pfam" id="PF09579">
    <property type="entry name" value="Spore_YtfJ"/>
    <property type="match status" value="1"/>
</dbReference>
<gene>
    <name evidence="4" type="ORF">BKA21_000024</name>
    <name evidence="3" type="ORF">Col01nite_30420</name>
</gene>
<evidence type="ECO:0000313" key="6">
    <source>
        <dbReference type="Proteomes" id="UP000618382"/>
    </source>
</evidence>
<organism evidence="4 5">
    <name type="scientific">Cellulomonas oligotrophica</name>
    <dbReference type="NCBI Taxonomy" id="931536"/>
    <lineage>
        <taxon>Bacteria</taxon>
        <taxon>Bacillati</taxon>
        <taxon>Actinomycetota</taxon>
        <taxon>Actinomycetes</taxon>
        <taxon>Micrococcales</taxon>
        <taxon>Cellulomonadaceae</taxon>
        <taxon>Cellulomonas</taxon>
    </lineage>
</organism>
<keyword evidence="2" id="KW-0472">Membrane</keyword>
<keyword evidence="6" id="KW-1185">Reference proteome</keyword>
<accession>A0A7Y9FC18</accession>
<feature type="transmembrane region" description="Helical" evidence="2">
    <location>
        <begin position="103"/>
        <end position="124"/>
    </location>
</feature>
<evidence type="ECO:0000313" key="4">
    <source>
        <dbReference type="EMBL" id="NYD84475.1"/>
    </source>
</evidence>
<evidence type="ECO:0000313" key="3">
    <source>
        <dbReference type="EMBL" id="GIG33883.1"/>
    </source>
</evidence>
<dbReference type="InterPro" id="IPR014229">
    <property type="entry name" value="Spore_YtfJ"/>
</dbReference>
<keyword evidence="2" id="KW-0812">Transmembrane</keyword>
<proteinExistence type="predicted"/>
<dbReference type="RefSeq" id="WP_140460540.1">
    <property type="nucleotide sequence ID" value="NZ_BAABFI010000021.1"/>
</dbReference>
<keyword evidence="2" id="KW-1133">Transmembrane helix</keyword>
<evidence type="ECO:0000256" key="2">
    <source>
        <dbReference type="SAM" id="Phobius"/>
    </source>
</evidence>
<evidence type="ECO:0000313" key="5">
    <source>
        <dbReference type="Proteomes" id="UP000577956"/>
    </source>
</evidence>
<reference evidence="4 5" key="1">
    <citation type="submission" date="2020-07" db="EMBL/GenBank/DDBJ databases">
        <title>Sequencing the genomes of 1000 actinobacteria strains.</title>
        <authorList>
            <person name="Klenk H.-P."/>
        </authorList>
    </citation>
    <scope>NUCLEOTIDE SEQUENCE [LARGE SCALE GENOMIC DNA]</scope>
    <source>
        <strain evidence="4 5">DSM 24482</strain>
    </source>
</reference>
<dbReference type="EMBL" id="JACCBK010000001">
    <property type="protein sequence ID" value="NYD84475.1"/>
    <property type="molecule type" value="Genomic_DNA"/>
</dbReference>
<dbReference type="AlphaFoldDB" id="A0A7Y9FC18"/>
<dbReference type="EMBL" id="BONN01000010">
    <property type="protein sequence ID" value="GIG33883.1"/>
    <property type="molecule type" value="Genomic_DNA"/>
</dbReference>
<sequence>MTEHSFDVAALTRAAQDTLTVRRVFGEAYERDGTLVVPVARVTGALGAGAGAGDGAVGGGGPSPQGSGDAGGGGWGTQVKPLGVFVVDADGAHWRPALDLNRVILGGQLVGAVAATAWALAWALRRRR</sequence>
<protein>
    <submittedName>
        <fullName evidence="4">Putative spore protein YtfJ</fullName>
    </submittedName>
</protein>
<comment type="caution">
    <text evidence="4">The sequence shown here is derived from an EMBL/GenBank/DDBJ whole genome shotgun (WGS) entry which is preliminary data.</text>
</comment>
<feature type="region of interest" description="Disordered" evidence="1">
    <location>
        <begin position="52"/>
        <end position="75"/>
    </location>
</feature>
<dbReference type="Proteomes" id="UP000577956">
    <property type="component" value="Unassembled WGS sequence"/>
</dbReference>
<name>A0A7Y9FC18_9CELL</name>
<evidence type="ECO:0000256" key="1">
    <source>
        <dbReference type="SAM" id="MobiDB-lite"/>
    </source>
</evidence>
<reference evidence="3 6" key="2">
    <citation type="submission" date="2021-01" db="EMBL/GenBank/DDBJ databases">
        <title>Whole genome shotgun sequence of Cellulomonas oligotrophica NBRC 109435.</title>
        <authorList>
            <person name="Komaki H."/>
            <person name="Tamura T."/>
        </authorList>
    </citation>
    <scope>NUCLEOTIDE SEQUENCE [LARGE SCALE GENOMIC DNA]</scope>
    <source>
        <strain evidence="3 6">NBRC 109435</strain>
    </source>
</reference>
<dbReference type="Proteomes" id="UP000618382">
    <property type="component" value="Unassembled WGS sequence"/>
</dbReference>